<organism evidence="3 4">
    <name type="scientific">Sulfurisoma sediminicola</name>
    <dbReference type="NCBI Taxonomy" id="1381557"/>
    <lineage>
        <taxon>Bacteria</taxon>
        <taxon>Pseudomonadati</taxon>
        <taxon>Pseudomonadota</taxon>
        <taxon>Betaproteobacteria</taxon>
        <taxon>Nitrosomonadales</taxon>
        <taxon>Sterolibacteriaceae</taxon>
        <taxon>Sulfurisoma</taxon>
    </lineage>
</organism>
<dbReference type="EMBL" id="RCCI01000004">
    <property type="protein sequence ID" value="RLJ68039.1"/>
    <property type="molecule type" value="Genomic_DNA"/>
</dbReference>
<dbReference type="PROSITE" id="PS51318">
    <property type="entry name" value="TAT"/>
    <property type="match status" value="1"/>
</dbReference>
<feature type="domain" description="Rhodanese" evidence="2">
    <location>
        <begin position="48"/>
        <end position="151"/>
    </location>
</feature>
<dbReference type="InterPro" id="IPR006311">
    <property type="entry name" value="TAT_signal"/>
</dbReference>
<sequence length="151" mass="16301">MNMFKRLFLNTAGLAFLAAAGGALAQETPTAAPAGVKLVEAKDVQALQAKGAVLIDTRKANEYADGTIKGAISVPYDPEKSAKDAGFDAAQDKYDMGKIADKAKDYVLFCNSGTCWKSYKAAVVMAKAGYKNVHWYRNGFPDWKARKLPTE</sequence>
<dbReference type="CDD" id="cd00158">
    <property type="entry name" value="RHOD"/>
    <property type="match status" value="1"/>
</dbReference>
<dbReference type="Gene3D" id="3.40.250.10">
    <property type="entry name" value="Rhodanese-like domain"/>
    <property type="match status" value="1"/>
</dbReference>
<comment type="caution">
    <text evidence="3">The sequence shown here is derived from an EMBL/GenBank/DDBJ whole genome shotgun (WGS) entry which is preliminary data.</text>
</comment>
<dbReference type="GO" id="GO:0004792">
    <property type="term" value="F:thiosulfate-cyanide sulfurtransferase activity"/>
    <property type="evidence" value="ECO:0007669"/>
    <property type="project" value="TreeGrafter"/>
</dbReference>
<dbReference type="SMART" id="SM00450">
    <property type="entry name" value="RHOD"/>
    <property type="match status" value="1"/>
</dbReference>
<evidence type="ECO:0000256" key="1">
    <source>
        <dbReference type="SAM" id="SignalP"/>
    </source>
</evidence>
<proteinExistence type="predicted"/>
<keyword evidence="4" id="KW-1185">Reference proteome</keyword>
<dbReference type="InterPro" id="IPR001763">
    <property type="entry name" value="Rhodanese-like_dom"/>
</dbReference>
<dbReference type="RefSeq" id="WP_165904741.1">
    <property type="nucleotide sequence ID" value="NZ_BHVV01000001.1"/>
</dbReference>
<feature type="signal peptide" evidence="1">
    <location>
        <begin position="1"/>
        <end position="25"/>
    </location>
</feature>
<feature type="chain" id="PRO_5019794940" evidence="1">
    <location>
        <begin position="26"/>
        <end position="151"/>
    </location>
</feature>
<evidence type="ECO:0000313" key="3">
    <source>
        <dbReference type="EMBL" id="RLJ68039.1"/>
    </source>
</evidence>
<gene>
    <name evidence="3" type="ORF">DFR35_0593</name>
</gene>
<dbReference type="SUPFAM" id="SSF52821">
    <property type="entry name" value="Rhodanese/Cell cycle control phosphatase"/>
    <property type="match status" value="1"/>
</dbReference>
<dbReference type="PROSITE" id="PS50206">
    <property type="entry name" value="RHODANESE_3"/>
    <property type="match status" value="1"/>
</dbReference>
<keyword evidence="1" id="KW-0732">Signal</keyword>
<dbReference type="AlphaFoldDB" id="A0A497XPE8"/>
<accession>A0A497XPE8</accession>
<dbReference type="Pfam" id="PF00581">
    <property type="entry name" value="Rhodanese"/>
    <property type="match status" value="1"/>
</dbReference>
<name>A0A497XPE8_9PROT</name>
<keyword evidence="3" id="KW-0808">Transferase</keyword>
<dbReference type="PANTHER" id="PTHR44086">
    <property type="entry name" value="THIOSULFATE SULFURTRANSFERASE RDL2, MITOCHONDRIAL-RELATED"/>
    <property type="match status" value="1"/>
</dbReference>
<evidence type="ECO:0000313" key="4">
    <source>
        <dbReference type="Proteomes" id="UP000268908"/>
    </source>
</evidence>
<dbReference type="InterPro" id="IPR036873">
    <property type="entry name" value="Rhodanese-like_dom_sf"/>
</dbReference>
<reference evidence="3 4" key="1">
    <citation type="submission" date="2018-10" db="EMBL/GenBank/DDBJ databases">
        <title>Genomic Encyclopedia of Type Strains, Phase IV (KMG-IV): sequencing the most valuable type-strain genomes for metagenomic binning, comparative biology and taxonomic classification.</title>
        <authorList>
            <person name="Goeker M."/>
        </authorList>
    </citation>
    <scope>NUCLEOTIDE SEQUENCE [LARGE SCALE GENOMIC DNA]</scope>
    <source>
        <strain evidence="3 4">DSM 26916</strain>
    </source>
</reference>
<dbReference type="PANTHER" id="PTHR44086:SF10">
    <property type="entry name" value="THIOSULFATE SULFURTRANSFERASE_RHODANESE-LIKE DOMAIN-CONTAINING PROTEIN 3"/>
    <property type="match status" value="1"/>
</dbReference>
<dbReference type="Proteomes" id="UP000268908">
    <property type="component" value="Unassembled WGS sequence"/>
</dbReference>
<evidence type="ECO:0000259" key="2">
    <source>
        <dbReference type="PROSITE" id="PS50206"/>
    </source>
</evidence>
<protein>
    <submittedName>
        <fullName evidence="3">Rhodanese-related sulfurtransferase</fullName>
    </submittedName>
</protein>